<evidence type="ECO:0000256" key="7">
    <source>
        <dbReference type="ARBA" id="ARBA00023136"/>
    </source>
</evidence>
<dbReference type="SUPFAM" id="SSF81324">
    <property type="entry name" value="Voltage-gated potassium channels"/>
    <property type="match status" value="1"/>
</dbReference>
<gene>
    <name evidence="17" type="ORF">MBJ925_LOCUS27150</name>
</gene>
<dbReference type="InterPro" id="IPR000337">
    <property type="entry name" value="GPCR_3"/>
</dbReference>
<evidence type="ECO:0000256" key="4">
    <source>
        <dbReference type="ARBA" id="ARBA00022989"/>
    </source>
</evidence>
<dbReference type="SUPFAM" id="SSF53850">
    <property type="entry name" value="Periplasmic binding protein-like II"/>
    <property type="match status" value="1"/>
</dbReference>
<dbReference type="GO" id="GO:0015276">
    <property type="term" value="F:ligand-gated monoatomic ion channel activity"/>
    <property type="evidence" value="ECO:0007669"/>
    <property type="project" value="InterPro"/>
</dbReference>
<dbReference type="SMART" id="SM00079">
    <property type="entry name" value="PBPe"/>
    <property type="match status" value="1"/>
</dbReference>
<dbReference type="InterPro" id="IPR015683">
    <property type="entry name" value="Ionotropic_Glu_rcpt"/>
</dbReference>
<keyword evidence="12" id="KW-0407">Ion channel</keyword>
<dbReference type="GO" id="GO:0004930">
    <property type="term" value="F:G protein-coupled receptor activity"/>
    <property type="evidence" value="ECO:0007669"/>
    <property type="project" value="InterPro"/>
</dbReference>
<feature type="transmembrane region" description="Helical" evidence="14">
    <location>
        <begin position="597"/>
        <end position="615"/>
    </location>
</feature>
<dbReference type="PRINTS" id="PR00248">
    <property type="entry name" value="GPCRMGR"/>
</dbReference>
<keyword evidence="7 14" id="KW-0472">Membrane</keyword>
<evidence type="ECO:0000256" key="8">
    <source>
        <dbReference type="ARBA" id="ARBA00023170"/>
    </source>
</evidence>
<evidence type="ECO:0000313" key="17">
    <source>
        <dbReference type="EMBL" id="CAF2128367.1"/>
    </source>
</evidence>
<dbReference type="EMBL" id="CAJNRE010014530">
    <property type="protein sequence ID" value="CAF2128367.1"/>
    <property type="molecule type" value="Genomic_DNA"/>
</dbReference>
<keyword evidence="8" id="KW-0675">Receptor</keyword>
<feature type="transmembrane region" description="Helical" evidence="14">
    <location>
        <begin position="659"/>
        <end position="680"/>
    </location>
</feature>
<keyword evidence="9" id="KW-0325">Glycoprotein</keyword>
<feature type="signal peptide" evidence="15">
    <location>
        <begin position="1"/>
        <end position="27"/>
    </location>
</feature>
<dbReference type="Proteomes" id="UP000663824">
    <property type="component" value="Unassembled WGS sequence"/>
</dbReference>
<evidence type="ECO:0000256" key="6">
    <source>
        <dbReference type="ARBA" id="ARBA00023065"/>
    </source>
</evidence>
<evidence type="ECO:0000256" key="9">
    <source>
        <dbReference type="ARBA" id="ARBA00023180"/>
    </source>
</evidence>
<keyword evidence="15" id="KW-0732">Signal</keyword>
<dbReference type="PANTHER" id="PTHR18966">
    <property type="entry name" value="IONOTROPIC GLUTAMATE RECEPTOR"/>
    <property type="match status" value="1"/>
</dbReference>
<feature type="chain" id="PRO_5032464524" description="Ionotropic glutamate receptor C-terminal domain-containing protein" evidence="15">
    <location>
        <begin position="28"/>
        <end position="872"/>
    </location>
</feature>
<evidence type="ECO:0000256" key="11">
    <source>
        <dbReference type="ARBA" id="ARBA00023286"/>
    </source>
</evidence>
<keyword evidence="10" id="KW-0628">Postsynaptic cell membrane</keyword>
<comment type="subcellular location">
    <subcellularLocation>
        <location evidence="1">Membrane</location>
        <topology evidence="1">Multi-pass membrane protein</topology>
    </subcellularLocation>
    <subcellularLocation>
        <location evidence="13">Postsynaptic cell membrane</location>
    </subcellularLocation>
</comment>
<dbReference type="Pfam" id="PF01094">
    <property type="entry name" value="ANF_receptor"/>
    <property type="match status" value="1"/>
</dbReference>
<dbReference type="Pfam" id="PF00060">
    <property type="entry name" value="Lig_chan"/>
    <property type="match status" value="1"/>
</dbReference>
<keyword evidence="5" id="KW-0770">Synapse</keyword>
<evidence type="ECO:0000256" key="14">
    <source>
        <dbReference type="SAM" id="Phobius"/>
    </source>
</evidence>
<name>A0A816W330_9BILA</name>
<sequence>MWLFWNIQWHFLRILCIQLHVTYYVRAIWPSPNTSNVKLLGIFENASSSSESAELYIHSQAMFKSAVILSQEYNITIEDKYIEWHSIETVGHGIETLRDTCKVLSISNVAGIVGPGLSSEAHVIASFAKTIGIPAISYSATDPDLSDRSDYPNFYRTIPSDKIAAKAIVKLFEKFHWKSCILIYQNDAFGMGGNKIITDELNKNNLTVRGSIIFSISTLHMQEDFHKYLLESESRIVILWIQSNYIPLVLKEALKYDVVGPEFIWILSSSISLDSFDRSYENLIGLLTVEPVAGISVNASINTTLLDAAYKVWQKYESETFPVSSKVHSYALFAFDATWLLVQSLQKLCSTIKTNSSSSSSSPSSSCLSFSELSFCFDRRFSQSDLLLNTINHMEFLGVSGPIKFDSNNLTDPVNGPYYYVQNLQFFTNGLHFVPVLKYGSSNDWTSIEPTNTIFWPGNSSKIPNDHPMIKGKTLHITVFESIPFTMITDHINEYGYNEQKIIGFIPDLIELLEKRMGFHACIHKAPSNQTYSGLIEGVANGDYDTVFGDVRVTAARKESTAFSDAIFDNSLRIITRRTPDINMDFFLLLKPFSRKLWLLIFGAFIYAAVLFFLIERQDNEALQNRSVLSQFALSVWYSFGNMAGYGVDFNVNTVAGRFLTASLYMLSIVLLATYTADLASDLTIAKSKYIISGIDDIKNGKIPFHRIGIRINTAVEDYYLTSISRGVRNFYPLTSAQELYDSLLAGFIDVSFIDASTGEYVTNNIYCNLTLIGDEFDQGDYSIVTRKKWLYMNELDVNILSLQESGELDELKRKWFQKKTCPDLSEASSELQILPVGGVFVVFGFITILSFLLFIWSKRSTFKRYLFTLLF</sequence>
<dbReference type="GO" id="GO:0045211">
    <property type="term" value="C:postsynaptic membrane"/>
    <property type="evidence" value="ECO:0007669"/>
    <property type="project" value="UniProtKB-SubCell"/>
</dbReference>
<evidence type="ECO:0000256" key="12">
    <source>
        <dbReference type="ARBA" id="ARBA00023303"/>
    </source>
</evidence>
<dbReference type="Pfam" id="PF10613">
    <property type="entry name" value="Lig_chan-Glu_bd"/>
    <property type="match status" value="1"/>
</dbReference>
<evidence type="ECO:0000256" key="10">
    <source>
        <dbReference type="ARBA" id="ARBA00023257"/>
    </source>
</evidence>
<evidence type="ECO:0000259" key="16">
    <source>
        <dbReference type="SMART" id="SM00079"/>
    </source>
</evidence>
<accession>A0A816W330</accession>
<evidence type="ECO:0000256" key="15">
    <source>
        <dbReference type="SAM" id="SignalP"/>
    </source>
</evidence>
<keyword evidence="3 14" id="KW-0812">Transmembrane</keyword>
<evidence type="ECO:0000256" key="5">
    <source>
        <dbReference type="ARBA" id="ARBA00023018"/>
    </source>
</evidence>
<keyword evidence="4 14" id="KW-1133">Transmembrane helix</keyword>
<dbReference type="InterPro" id="IPR001828">
    <property type="entry name" value="ANF_lig-bd_rcpt"/>
</dbReference>
<keyword evidence="6" id="KW-0406">Ion transport</keyword>
<evidence type="ECO:0000313" key="18">
    <source>
        <dbReference type="Proteomes" id="UP000663824"/>
    </source>
</evidence>
<feature type="domain" description="Ionotropic glutamate receptor C-terminal" evidence="16">
    <location>
        <begin position="474"/>
        <end position="819"/>
    </location>
</feature>
<evidence type="ECO:0000256" key="1">
    <source>
        <dbReference type="ARBA" id="ARBA00004141"/>
    </source>
</evidence>
<protein>
    <recommendedName>
        <fullName evidence="16">Ionotropic glutamate receptor C-terminal domain-containing protein</fullName>
    </recommendedName>
</protein>
<comment type="caution">
    <text evidence="17">The sequence shown here is derived from an EMBL/GenBank/DDBJ whole genome shotgun (WGS) entry which is preliminary data.</text>
</comment>
<dbReference type="Gene3D" id="3.40.190.10">
    <property type="entry name" value="Periplasmic binding protein-like II"/>
    <property type="match status" value="2"/>
</dbReference>
<dbReference type="InterPro" id="IPR028082">
    <property type="entry name" value="Peripla_BP_I"/>
</dbReference>
<evidence type="ECO:0000256" key="13">
    <source>
        <dbReference type="ARBA" id="ARBA00034100"/>
    </source>
</evidence>
<dbReference type="AlphaFoldDB" id="A0A816W330"/>
<evidence type="ECO:0000256" key="2">
    <source>
        <dbReference type="ARBA" id="ARBA00022448"/>
    </source>
</evidence>
<dbReference type="SUPFAM" id="SSF53822">
    <property type="entry name" value="Periplasmic binding protein-like I"/>
    <property type="match status" value="1"/>
</dbReference>
<dbReference type="InterPro" id="IPR001320">
    <property type="entry name" value="Iontro_rcpt_C"/>
</dbReference>
<proteinExistence type="predicted"/>
<evidence type="ECO:0000256" key="3">
    <source>
        <dbReference type="ARBA" id="ARBA00022692"/>
    </source>
</evidence>
<organism evidence="17 18">
    <name type="scientific">Rotaria magnacalcarata</name>
    <dbReference type="NCBI Taxonomy" id="392030"/>
    <lineage>
        <taxon>Eukaryota</taxon>
        <taxon>Metazoa</taxon>
        <taxon>Spiralia</taxon>
        <taxon>Gnathifera</taxon>
        <taxon>Rotifera</taxon>
        <taxon>Eurotatoria</taxon>
        <taxon>Bdelloidea</taxon>
        <taxon>Philodinida</taxon>
        <taxon>Philodinidae</taxon>
        <taxon>Rotaria</taxon>
    </lineage>
</organism>
<reference evidence="17" key="1">
    <citation type="submission" date="2021-02" db="EMBL/GenBank/DDBJ databases">
        <authorList>
            <person name="Nowell W R."/>
        </authorList>
    </citation>
    <scope>NUCLEOTIDE SEQUENCE</scope>
</reference>
<feature type="transmembrane region" description="Helical" evidence="14">
    <location>
        <begin position="834"/>
        <end position="857"/>
    </location>
</feature>
<dbReference type="PRINTS" id="PR01176">
    <property type="entry name" value="GABABRECEPTR"/>
</dbReference>
<dbReference type="Gene3D" id="3.40.50.2300">
    <property type="match status" value="3"/>
</dbReference>
<keyword evidence="11" id="KW-1071">Ligand-gated ion channel</keyword>
<dbReference type="InterPro" id="IPR019594">
    <property type="entry name" value="Glu/Gly-bd"/>
</dbReference>
<keyword evidence="2" id="KW-0813">Transport</keyword>